<keyword evidence="1" id="KW-0472">Membrane</keyword>
<dbReference type="Proteomes" id="UP000243494">
    <property type="component" value="Unassembled WGS sequence"/>
</dbReference>
<sequence length="41" mass="4612">MECILMKSYIITIPHIAIFTILGIAILGGSILYFKKSKNKK</sequence>
<reference evidence="2 3" key="1">
    <citation type="journal article" date="2017" name="Genome Announc.">
        <title>Draft Genome Sequence of Romboutsia maritimum sp. nov. Strain CCRI-22766(T), Isolated from Coastal Estuarine Mud.</title>
        <authorList>
            <person name="Maheux A.F."/>
            <person name="Boudreau D.K."/>
            <person name="Berube E."/>
            <person name="Boissinot M."/>
            <person name="Raymond F."/>
            <person name="Brodeur S."/>
            <person name="Corbeil J."/>
            <person name="Brightwell G."/>
            <person name="Broda D."/>
            <person name="Omar R.F."/>
            <person name="Bergeron M.G."/>
        </authorList>
    </citation>
    <scope>NUCLEOTIDE SEQUENCE [LARGE SCALE GENOMIC DNA]</scope>
    <source>
        <strain evidence="2 3">CCRI-22766</strain>
    </source>
</reference>
<feature type="transmembrane region" description="Helical" evidence="1">
    <location>
        <begin position="12"/>
        <end position="34"/>
    </location>
</feature>
<protein>
    <submittedName>
        <fullName evidence="2">LPXTG cell wall anchor domain-containing protein</fullName>
    </submittedName>
</protein>
<evidence type="ECO:0000256" key="1">
    <source>
        <dbReference type="SAM" id="Phobius"/>
    </source>
</evidence>
<accession>A0A371IQE7</accession>
<keyword evidence="1" id="KW-1133">Transmembrane helix</keyword>
<dbReference type="NCBIfam" id="TIGR01167">
    <property type="entry name" value="LPXTG_anchor"/>
    <property type="match status" value="1"/>
</dbReference>
<dbReference type="RefSeq" id="WP_115976192.1">
    <property type="nucleotide sequence ID" value="NZ_NOJZ02000030.1"/>
</dbReference>
<gene>
    <name evidence="2" type="ORF">CHF27_012000</name>
</gene>
<proteinExistence type="predicted"/>
<dbReference type="AlphaFoldDB" id="A0A371IQE7"/>
<organism evidence="2 3">
    <name type="scientific">Romboutsia maritimum</name>
    <dbReference type="NCBI Taxonomy" id="2020948"/>
    <lineage>
        <taxon>Bacteria</taxon>
        <taxon>Bacillati</taxon>
        <taxon>Bacillota</taxon>
        <taxon>Clostridia</taxon>
        <taxon>Peptostreptococcales</taxon>
        <taxon>Peptostreptococcaceae</taxon>
        <taxon>Romboutsia</taxon>
    </lineage>
</organism>
<name>A0A371IQE7_9FIRM</name>
<evidence type="ECO:0000313" key="3">
    <source>
        <dbReference type="Proteomes" id="UP000243494"/>
    </source>
</evidence>
<dbReference type="EMBL" id="NOJZ02000030">
    <property type="protein sequence ID" value="RDY22692.1"/>
    <property type="molecule type" value="Genomic_DNA"/>
</dbReference>
<keyword evidence="1" id="KW-0812">Transmembrane</keyword>
<evidence type="ECO:0000313" key="2">
    <source>
        <dbReference type="EMBL" id="RDY22692.1"/>
    </source>
</evidence>
<comment type="caution">
    <text evidence="2">The sequence shown here is derived from an EMBL/GenBank/DDBJ whole genome shotgun (WGS) entry which is preliminary data.</text>
</comment>
<keyword evidence="3" id="KW-1185">Reference proteome</keyword>